<protein>
    <recommendedName>
        <fullName evidence="3">Sulfotransferase</fullName>
    </recommendedName>
</protein>
<dbReference type="RefSeq" id="WP_066917839.1">
    <property type="nucleotide sequence ID" value="NZ_CP011971.1"/>
</dbReference>
<dbReference type="EMBL" id="CP011971">
    <property type="protein sequence ID" value="AMN45568.1"/>
    <property type="molecule type" value="Genomic_DNA"/>
</dbReference>
<dbReference type="PANTHER" id="PTHR36451:SF1">
    <property type="entry name" value="OMEGA-HYDROXY-BETA-DIHYDROMENAQUINONE-9 SULFOTRANSFERASE STF3"/>
    <property type="match status" value="1"/>
</dbReference>
<dbReference type="Gene3D" id="3.40.50.300">
    <property type="entry name" value="P-loop containing nucleotide triphosphate hydrolases"/>
    <property type="match status" value="1"/>
</dbReference>
<name>A0A127F7J7_STEDE</name>
<dbReference type="OrthoDB" id="9777890at2"/>
<evidence type="ECO:0000313" key="2">
    <source>
        <dbReference type="Proteomes" id="UP000070250"/>
    </source>
</evidence>
<dbReference type="InterPro" id="IPR052736">
    <property type="entry name" value="Stf3_sulfotransferase"/>
</dbReference>
<proteinExistence type="predicted"/>
<dbReference type="SUPFAM" id="SSF52540">
    <property type="entry name" value="P-loop containing nucleoside triphosphate hydrolases"/>
    <property type="match status" value="1"/>
</dbReference>
<dbReference type="InterPro" id="IPR027417">
    <property type="entry name" value="P-loop_NTPase"/>
</dbReference>
<evidence type="ECO:0000313" key="1">
    <source>
        <dbReference type="EMBL" id="AMN45568.1"/>
    </source>
</evidence>
<gene>
    <name evidence="1" type="ORF">ACG33_00305</name>
</gene>
<keyword evidence="2" id="KW-1185">Reference proteome</keyword>
<dbReference type="Pfam" id="PF13469">
    <property type="entry name" value="Sulfotransfer_3"/>
    <property type="match status" value="1"/>
</dbReference>
<dbReference type="STRING" id="465721.ACG33_00305"/>
<sequence length="418" mass="48204">MANAIHIDDLAAPRLGEVQAGALAWGETVSVDFSEQAILEAARRHTGLMDFGPDDFRERLGVLRKAWDTDTEITGFHRSVLHGYLVRYASNRLLIQDTLQRHPEILQEPIERPVIVVGLPRSGTTHMVNLLAADRRLHSLPLWESYEPVPLPGEPASGDATDPRYRRCAEAWAGMQQVTPLLAAMHPMNPDHVHEEIELMGPDFASYNFEWLSLTPQWRDHYYAHDQTPHYEYMKNVLRLLQWRRGECKRWVLKCPQHLEQLPVLMKTFPDATVVITHRDPVAVIQSTVTMLAYGQRMNRRHVALQSLIEYWSDRIEHLLRACVRDRESVPAERCVDSMFHMFMADQMGTMEQVYAIAELELGIAPRAALEGYITDHPRGKEGQVVYNLQRDFGVDPAALRERFRFYFDRFPVKAETY</sequence>
<dbReference type="AlphaFoldDB" id="A0A127F7J7"/>
<dbReference type="KEGG" id="sdf:ACG33_00305"/>
<dbReference type="PATRIC" id="fig|465721.4.peg.67"/>
<organism evidence="1 2">
    <name type="scientific">Steroidobacter denitrificans</name>
    <dbReference type="NCBI Taxonomy" id="465721"/>
    <lineage>
        <taxon>Bacteria</taxon>
        <taxon>Pseudomonadati</taxon>
        <taxon>Pseudomonadota</taxon>
        <taxon>Gammaproteobacteria</taxon>
        <taxon>Steroidobacterales</taxon>
        <taxon>Steroidobacteraceae</taxon>
        <taxon>Steroidobacter</taxon>
    </lineage>
</organism>
<reference evidence="1 2" key="1">
    <citation type="submission" date="2015-06" db="EMBL/GenBank/DDBJ databases">
        <title>A Comprehensive Approach to Explore the Metabolic and Phylogenetic Diversity of Bacterial Steroid Degradation in the Environment: Testosterone as an Example.</title>
        <authorList>
            <person name="Yang F.-C."/>
            <person name="Chen Y.-L."/>
            <person name="Yu C.-P."/>
            <person name="Tang S.-L."/>
            <person name="Wang P.-H."/>
            <person name="Ismail W."/>
            <person name="Wang C.-H."/>
            <person name="Yang C.-Y."/>
            <person name="Chiang Y.-R."/>
        </authorList>
    </citation>
    <scope>NUCLEOTIDE SEQUENCE [LARGE SCALE GENOMIC DNA]</scope>
    <source>
        <strain evidence="1 2">DSM 18526</strain>
    </source>
</reference>
<evidence type="ECO:0008006" key="3">
    <source>
        <dbReference type="Google" id="ProtNLM"/>
    </source>
</evidence>
<dbReference type="Proteomes" id="UP000070250">
    <property type="component" value="Chromosome"/>
</dbReference>
<accession>A0A127F7J7</accession>
<dbReference type="PANTHER" id="PTHR36451">
    <property type="entry name" value="PAPS-DEPENDENT SULFOTRANSFERASE STF3"/>
    <property type="match status" value="1"/>
</dbReference>